<dbReference type="PROSITE" id="PS50850">
    <property type="entry name" value="MFS"/>
    <property type="match status" value="1"/>
</dbReference>
<dbReference type="AlphaFoldDB" id="A0A3E0VWI1"/>
<name>A0A3E0VWI1_9MICO</name>
<dbReference type="CDD" id="cd17502">
    <property type="entry name" value="MFS_Azr1_MDR_like"/>
    <property type="match status" value="1"/>
</dbReference>
<feature type="transmembrane region" description="Helical" evidence="8">
    <location>
        <begin position="176"/>
        <end position="195"/>
    </location>
</feature>
<feature type="transmembrane region" description="Helical" evidence="8">
    <location>
        <begin position="369"/>
        <end position="393"/>
    </location>
</feature>
<dbReference type="GO" id="GO:0022857">
    <property type="term" value="F:transmembrane transporter activity"/>
    <property type="evidence" value="ECO:0007669"/>
    <property type="project" value="InterPro"/>
</dbReference>
<dbReference type="Gene3D" id="1.20.1250.20">
    <property type="entry name" value="MFS general substrate transporter like domains"/>
    <property type="match status" value="1"/>
</dbReference>
<feature type="transmembrane region" description="Helical" evidence="8">
    <location>
        <begin position="277"/>
        <end position="299"/>
    </location>
</feature>
<keyword evidence="5 8" id="KW-0812">Transmembrane</keyword>
<evidence type="ECO:0000256" key="7">
    <source>
        <dbReference type="ARBA" id="ARBA00023136"/>
    </source>
</evidence>
<dbReference type="GO" id="GO:0005886">
    <property type="term" value="C:plasma membrane"/>
    <property type="evidence" value="ECO:0007669"/>
    <property type="project" value="UniProtKB-SubCell"/>
</dbReference>
<feature type="transmembrane region" description="Helical" evidence="8">
    <location>
        <begin position="305"/>
        <end position="325"/>
    </location>
</feature>
<feature type="domain" description="Major facilitator superfamily (MFS) profile" evidence="9">
    <location>
        <begin position="25"/>
        <end position="476"/>
    </location>
</feature>
<feature type="transmembrane region" description="Helical" evidence="8">
    <location>
        <begin position="235"/>
        <end position="257"/>
    </location>
</feature>
<feature type="transmembrane region" description="Helical" evidence="8">
    <location>
        <begin position="414"/>
        <end position="433"/>
    </location>
</feature>
<reference evidence="10 11" key="1">
    <citation type="submission" date="2017-04" db="EMBL/GenBank/DDBJ databases">
        <title>Comparative genome analysis of Subtercola boreus.</title>
        <authorList>
            <person name="Cho Y.-J."/>
            <person name="Cho A."/>
            <person name="Kim O.-S."/>
            <person name="Lee J.-I."/>
        </authorList>
    </citation>
    <scope>NUCLEOTIDE SEQUENCE [LARGE SCALE GENOMIC DNA]</scope>
    <source>
        <strain evidence="10 11">P27444</strain>
    </source>
</reference>
<dbReference type="OrthoDB" id="7375466at2"/>
<sequence>MSTTSEPVTNRHRDGVGFRSERGPLLIALMLSTGLVAIDATILATSVPSIVGDLGSFSQFPWLFSIYLLAQAVSVPVYAKLSDTFGRKPIILLGIGLFLAGSILCGLAWSMPALIAFRVVQGLGAGAVQPMAVTIAGDIYSVEERAKVQGYLASVWAIASVAGPLLGGLFSEFVSWRWIFFVNVPLCVIAGWMIFRRFHEQIEKTKHRIDYAGSAVLTVALSALILAALEGGQAWAWDSIQSIGAFALGGVLLVVFVLVERRAAEPVLPLWVFSRRLLLTTTLISLGVGAILLGVTSFVPTYLEGTIHITPVVSGLAVAAITLGWPLAASQSGRLYLRIGFKRTILIGMVLAVAGALSLALSAPRPDLLVVAASCFVIGLGLGLVATPSLIAAQSSVPWEERGVVTGTNFFARSIGSALGVAVFGAIANGIYAGHPGGGGTSDPATVAVASGAAFIAVLVCAVATVAAAASMPDARLRSDGRVAVAG</sequence>
<comment type="similarity">
    <text evidence="2">Belongs to the major facilitator superfamily. TCR/Tet family.</text>
</comment>
<feature type="transmembrane region" description="Helical" evidence="8">
    <location>
        <begin position="445"/>
        <end position="470"/>
    </location>
</feature>
<feature type="transmembrane region" description="Helical" evidence="8">
    <location>
        <begin position="59"/>
        <end position="78"/>
    </location>
</feature>
<feature type="transmembrane region" description="Helical" evidence="8">
    <location>
        <begin position="345"/>
        <end position="363"/>
    </location>
</feature>
<feature type="transmembrane region" description="Helical" evidence="8">
    <location>
        <begin position="25"/>
        <end position="47"/>
    </location>
</feature>
<dbReference type="Gene3D" id="1.20.1720.10">
    <property type="entry name" value="Multidrug resistance protein D"/>
    <property type="match status" value="1"/>
</dbReference>
<keyword evidence="3" id="KW-0813">Transport</keyword>
<keyword evidence="4" id="KW-1003">Cell membrane</keyword>
<comment type="subcellular location">
    <subcellularLocation>
        <location evidence="1">Cell inner membrane</location>
        <topology evidence="1">Multi-pass membrane protein</topology>
    </subcellularLocation>
</comment>
<dbReference type="PANTHER" id="PTHR23501:SF191">
    <property type="entry name" value="VACUOLAR BASIC AMINO ACID TRANSPORTER 4"/>
    <property type="match status" value="1"/>
</dbReference>
<dbReference type="FunFam" id="1.20.1720.10:FF:000004">
    <property type="entry name" value="EmrB/QacA family drug resistance transporter"/>
    <property type="match status" value="1"/>
</dbReference>
<evidence type="ECO:0000256" key="4">
    <source>
        <dbReference type="ARBA" id="ARBA00022475"/>
    </source>
</evidence>
<dbReference type="Pfam" id="PF07690">
    <property type="entry name" value="MFS_1"/>
    <property type="match status" value="1"/>
</dbReference>
<evidence type="ECO:0000256" key="5">
    <source>
        <dbReference type="ARBA" id="ARBA00022692"/>
    </source>
</evidence>
<dbReference type="EMBL" id="NBXA01000017">
    <property type="protein sequence ID" value="RFA13718.1"/>
    <property type="molecule type" value="Genomic_DNA"/>
</dbReference>
<evidence type="ECO:0000256" key="3">
    <source>
        <dbReference type="ARBA" id="ARBA00022448"/>
    </source>
</evidence>
<evidence type="ECO:0000256" key="2">
    <source>
        <dbReference type="ARBA" id="ARBA00007520"/>
    </source>
</evidence>
<accession>A0A3E0VWI1</accession>
<evidence type="ECO:0000313" key="10">
    <source>
        <dbReference type="EMBL" id="RFA13718.1"/>
    </source>
</evidence>
<feature type="transmembrane region" description="Helical" evidence="8">
    <location>
        <begin position="90"/>
        <end position="109"/>
    </location>
</feature>
<dbReference type="PANTHER" id="PTHR23501">
    <property type="entry name" value="MAJOR FACILITATOR SUPERFAMILY"/>
    <property type="match status" value="1"/>
</dbReference>
<gene>
    <name evidence="10" type="ORF">B7R21_07745</name>
</gene>
<organism evidence="10 11">
    <name type="scientific">Subtercola boreus</name>
    <dbReference type="NCBI Taxonomy" id="120213"/>
    <lineage>
        <taxon>Bacteria</taxon>
        <taxon>Bacillati</taxon>
        <taxon>Actinomycetota</taxon>
        <taxon>Actinomycetes</taxon>
        <taxon>Micrococcales</taxon>
        <taxon>Microbacteriaceae</taxon>
        <taxon>Subtercola</taxon>
    </lineage>
</organism>
<feature type="transmembrane region" description="Helical" evidence="8">
    <location>
        <begin position="115"/>
        <end position="136"/>
    </location>
</feature>
<dbReference type="SUPFAM" id="SSF103473">
    <property type="entry name" value="MFS general substrate transporter"/>
    <property type="match status" value="1"/>
</dbReference>
<evidence type="ECO:0000256" key="1">
    <source>
        <dbReference type="ARBA" id="ARBA00004429"/>
    </source>
</evidence>
<evidence type="ECO:0000256" key="6">
    <source>
        <dbReference type="ARBA" id="ARBA00022989"/>
    </source>
</evidence>
<feature type="transmembrane region" description="Helical" evidence="8">
    <location>
        <begin position="211"/>
        <end position="229"/>
    </location>
</feature>
<dbReference type="InterPro" id="IPR011701">
    <property type="entry name" value="MFS"/>
</dbReference>
<feature type="transmembrane region" description="Helical" evidence="8">
    <location>
        <begin position="148"/>
        <end position="170"/>
    </location>
</feature>
<keyword evidence="6 8" id="KW-1133">Transmembrane helix</keyword>
<dbReference type="RefSeq" id="WP_116282677.1">
    <property type="nucleotide sequence ID" value="NZ_NBXA01000017.1"/>
</dbReference>
<comment type="caution">
    <text evidence="10">The sequence shown here is derived from an EMBL/GenBank/DDBJ whole genome shotgun (WGS) entry which is preliminary data.</text>
</comment>
<proteinExistence type="inferred from homology"/>
<evidence type="ECO:0000313" key="11">
    <source>
        <dbReference type="Proteomes" id="UP000256709"/>
    </source>
</evidence>
<protein>
    <submittedName>
        <fullName evidence="10">MFS transporter</fullName>
    </submittedName>
</protein>
<keyword evidence="7 8" id="KW-0472">Membrane</keyword>
<dbReference type="InterPro" id="IPR020846">
    <property type="entry name" value="MFS_dom"/>
</dbReference>
<evidence type="ECO:0000259" key="9">
    <source>
        <dbReference type="PROSITE" id="PS50850"/>
    </source>
</evidence>
<dbReference type="Proteomes" id="UP000256709">
    <property type="component" value="Unassembled WGS sequence"/>
</dbReference>
<dbReference type="InterPro" id="IPR036259">
    <property type="entry name" value="MFS_trans_sf"/>
</dbReference>
<evidence type="ECO:0000256" key="8">
    <source>
        <dbReference type="SAM" id="Phobius"/>
    </source>
</evidence>